<feature type="region of interest" description="Disordered" evidence="6">
    <location>
        <begin position="140"/>
        <end position="191"/>
    </location>
</feature>
<reference evidence="8 9" key="1">
    <citation type="submission" date="2018-03" db="EMBL/GenBank/DDBJ databases">
        <title>Draft Genome Sequences of the Obligatory Marine Myxobacteria Enhygromyxa salina SWB005.</title>
        <authorList>
            <person name="Poehlein A."/>
            <person name="Moghaddam J.A."/>
            <person name="Harms H."/>
            <person name="Alanjari M."/>
            <person name="Koenig G.M."/>
            <person name="Daniel R."/>
            <person name="Schaeberle T.F."/>
        </authorList>
    </citation>
    <scope>NUCLEOTIDE SEQUENCE [LARGE SCALE GENOMIC DNA]</scope>
    <source>
        <strain evidence="8 9">SWB005</strain>
    </source>
</reference>
<dbReference type="Pfam" id="PF04542">
    <property type="entry name" value="Sigma70_r2"/>
    <property type="match status" value="1"/>
</dbReference>
<sequence>MDLDELLRAVRDEERGAWARLAPVLTVELRRYFSSWFGPDVAKDLTQATLVVLLDKLPGFEARESLRGWVFGIARNLAHNELRARYRRSELAEGVKHEPLAPARSPSSHARWRQRWELANEELEQLPDHYRDVIEHDLEGGDAGSFAEHEGISRTTARTRRHRAQTELADRVQRRAETPTSPPRQTPTPPS</sequence>
<organism evidence="8 9">
    <name type="scientific">Enhygromyxa salina</name>
    <dbReference type="NCBI Taxonomy" id="215803"/>
    <lineage>
        <taxon>Bacteria</taxon>
        <taxon>Pseudomonadati</taxon>
        <taxon>Myxococcota</taxon>
        <taxon>Polyangia</taxon>
        <taxon>Nannocystales</taxon>
        <taxon>Nannocystaceae</taxon>
        <taxon>Enhygromyxa</taxon>
    </lineage>
</organism>
<evidence type="ECO:0000256" key="5">
    <source>
        <dbReference type="ARBA" id="ARBA00023163"/>
    </source>
</evidence>
<dbReference type="Gene3D" id="1.10.1740.10">
    <property type="match status" value="1"/>
</dbReference>
<accession>A0A2S9XHQ7</accession>
<evidence type="ECO:0000259" key="7">
    <source>
        <dbReference type="Pfam" id="PF04542"/>
    </source>
</evidence>
<keyword evidence="4" id="KW-0238">DNA-binding</keyword>
<dbReference type="SUPFAM" id="SSF88659">
    <property type="entry name" value="Sigma3 and sigma4 domains of RNA polymerase sigma factors"/>
    <property type="match status" value="1"/>
</dbReference>
<dbReference type="NCBIfam" id="TIGR02937">
    <property type="entry name" value="sigma70-ECF"/>
    <property type="match status" value="1"/>
</dbReference>
<dbReference type="Proteomes" id="UP000237968">
    <property type="component" value="Unassembled WGS sequence"/>
</dbReference>
<keyword evidence="3" id="KW-0731">Sigma factor</keyword>
<dbReference type="AlphaFoldDB" id="A0A2S9XHQ7"/>
<proteinExistence type="inferred from homology"/>
<dbReference type="SUPFAM" id="SSF88946">
    <property type="entry name" value="Sigma2 domain of RNA polymerase sigma factors"/>
    <property type="match status" value="1"/>
</dbReference>
<comment type="similarity">
    <text evidence="1">Belongs to the sigma-70 factor family. ECF subfamily.</text>
</comment>
<dbReference type="InterPro" id="IPR013324">
    <property type="entry name" value="RNA_pol_sigma_r3/r4-like"/>
</dbReference>
<evidence type="ECO:0000313" key="8">
    <source>
        <dbReference type="EMBL" id="PRP92408.1"/>
    </source>
</evidence>
<dbReference type="GO" id="GO:0003677">
    <property type="term" value="F:DNA binding"/>
    <property type="evidence" value="ECO:0007669"/>
    <property type="project" value="UniProtKB-KW"/>
</dbReference>
<dbReference type="RefSeq" id="WP_181198107.1">
    <property type="nucleotide sequence ID" value="NZ_PVNK01000211.1"/>
</dbReference>
<keyword evidence="2" id="KW-0805">Transcription regulation</keyword>
<feature type="domain" description="RNA polymerase sigma-70 region 2" evidence="7">
    <location>
        <begin position="29"/>
        <end position="87"/>
    </location>
</feature>
<protein>
    <submittedName>
        <fullName evidence="8">RNA polymerase sigma factor</fullName>
    </submittedName>
</protein>
<keyword evidence="9" id="KW-1185">Reference proteome</keyword>
<evidence type="ECO:0000313" key="9">
    <source>
        <dbReference type="Proteomes" id="UP000237968"/>
    </source>
</evidence>
<evidence type="ECO:0000256" key="4">
    <source>
        <dbReference type="ARBA" id="ARBA00023125"/>
    </source>
</evidence>
<dbReference type="Gene3D" id="1.10.10.10">
    <property type="entry name" value="Winged helix-like DNA-binding domain superfamily/Winged helix DNA-binding domain"/>
    <property type="match status" value="1"/>
</dbReference>
<evidence type="ECO:0000256" key="6">
    <source>
        <dbReference type="SAM" id="MobiDB-lite"/>
    </source>
</evidence>
<dbReference type="PANTHER" id="PTHR43133:SF8">
    <property type="entry name" value="RNA POLYMERASE SIGMA FACTOR HI_1459-RELATED"/>
    <property type="match status" value="1"/>
</dbReference>
<gene>
    <name evidence="8" type="ORF">ENSA5_49160</name>
</gene>
<comment type="caution">
    <text evidence="8">The sequence shown here is derived from an EMBL/GenBank/DDBJ whole genome shotgun (WGS) entry which is preliminary data.</text>
</comment>
<dbReference type="InterPro" id="IPR039425">
    <property type="entry name" value="RNA_pol_sigma-70-like"/>
</dbReference>
<dbReference type="InterPro" id="IPR036388">
    <property type="entry name" value="WH-like_DNA-bd_sf"/>
</dbReference>
<keyword evidence="5" id="KW-0804">Transcription</keyword>
<dbReference type="InterPro" id="IPR007627">
    <property type="entry name" value="RNA_pol_sigma70_r2"/>
</dbReference>
<name>A0A2S9XHQ7_9BACT</name>
<dbReference type="EMBL" id="PVNK01000211">
    <property type="protein sequence ID" value="PRP92408.1"/>
    <property type="molecule type" value="Genomic_DNA"/>
</dbReference>
<dbReference type="PANTHER" id="PTHR43133">
    <property type="entry name" value="RNA POLYMERASE ECF-TYPE SIGMA FACTO"/>
    <property type="match status" value="1"/>
</dbReference>
<dbReference type="GO" id="GO:0006352">
    <property type="term" value="P:DNA-templated transcription initiation"/>
    <property type="evidence" value="ECO:0007669"/>
    <property type="project" value="InterPro"/>
</dbReference>
<evidence type="ECO:0000256" key="3">
    <source>
        <dbReference type="ARBA" id="ARBA00023082"/>
    </source>
</evidence>
<evidence type="ECO:0000256" key="2">
    <source>
        <dbReference type="ARBA" id="ARBA00023015"/>
    </source>
</evidence>
<dbReference type="InterPro" id="IPR013325">
    <property type="entry name" value="RNA_pol_sigma_r2"/>
</dbReference>
<dbReference type="GO" id="GO:0016987">
    <property type="term" value="F:sigma factor activity"/>
    <property type="evidence" value="ECO:0007669"/>
    <property type="project" value="UniProtKB-KW"/>
</dbReference>
<feature type="compositionally biased region" description="Pro residues" evidence="6">
    <location>
        <begin position="180"/>
        <end position="191"/>
    </location>
</feature>
<evidence type="ECO:0000256" key="1">
    <source>
        <dbReference type="ARBA" id="ARBA00010641"/>
    </source>
</evidence>
<dbReference type="InterPro" id="IPR014284">
    <property type="entry name" value="RNA_pol_sigma-70_dom"/>
</dbReference>
<feature type="compositionally biased region" description="Basic and acidic residues" evidence="6">
    <location>
        <begin position="164"/>
        <end position="177"/>
    </location>
</feature>